<dbReference type="PANTHER" id="PTHR12841">
    <property type="entry name" value="PROTEIN UNC-50 HOMOLOG"/>
    <property type="match status" value="1"/>
</dbReference>
<evidence type="ECO:0000313" key="10">
    <source>
        <dbReference type="Proteomes" id="UP000281245"/>
    </source>
</evidence>
<dbReference type="AlphaFoldDB" id="A0A3M6WQF0"/>
<keyword evidence="3 7" id="KW-0812">Transmembrane</keyword>
<comment type="caution">
    <text evidence="9">The sequence shown here is derived from an EMBL/GenBank/DDBJ whole genome shotgun (WGS) entry which is preliminary data.</text>
</comment>
<dbReference type="InterPro" id="IPR007881">
    <property type="entry name" value="UNC-50"/>
</dbReference>
<reference evidence="9 10" key="1">
    <citation type="journal article" date="2018" name="BMC Genomics">
        <title>Genomic evidence for intraspecific hybridization in a clonal and extremely halotolerant yeast.</title>
        <authorList>
            <person name="Gostincar C."/>
            <person name="Stajich J.E."/>
            <person name="Zupancic J."/>
            <person name="Zalar P."/>
            <person name="Gunde-Cimerman N."/>
        </authorList>
    </citation>
    <scope>NUCLEOTIDE SEQUENCE [LARGE SCALE GENOMIC DNA]</scope>
    <source>
        <strain evidence="9 10">EXF-6656</strain>
    </source>
</reference>
<evidence type="ECO:0000313" key="9">
    <source>
        <dbReference type="EMBL" id="RMX80785.1"/>
    </source>
</evidence>
<evidence type="ECO:0000256" key="6">
    <source>
        <dbReference type="SAM" id="MobiDB-lite"/>
    </source>
</evidence>
<dbReference type="InterPro" id="IPR013216">
    <property type="entry name" value="Methyltransf_11"/>
</dbReference>
<name>A0A3M6WQF0_HORWE</name>
<dbReference type="GO" id="GO:0008757">
    <property type="term" value="F:S-adenosylmethionine-dependent methyltransferase activity"/>
    <property type="evidence" value="ECO:0007669"/>
    <property type="project" value="InterPro"/>
</dbReference>
<keyword evidence="5 7" id="KW-0472">Membrane</keyword>
<dbReference type="Pfam" id="PF08241">
    <property type="entry name" value="Methyltransf_11"/>
    <property type="match status" value="1"/>
</dbReference>
<gene>
    <name evidence="9" type="ORF">D0869_07295</name>
</gene>
<feature type="transmembrane region" description="Helical" evidence="7">
    <location>
        <begin position="62"/>
        <end position="82"/>
    </location>
</feature>
<protein>
    <recommendedName>
        <fullName evidence="8">Methyltransferase type 11 domain-containing protein</fullName>
    </recommendedName>
</protein>
<dbReference type="Pfam" id="PF05216">
    <property type="entry name" value="UNC-50"/>
    <property type="match status" value="1"/>
</dbReference>
<dbReference type="Gene3D" id="3.40.50.150">
    <property type="entry name" value="Vaccinia Virus protein VP39"/>
    <property type="match status" value="1"/>
</dbReference>
<organism evidence="9 10">
    <name type="scientific">Hortaea werneckii</name>
    <name type="common">Black yeast</name>
    <name type="synonym">Cladosporium werneckii</name>
    <dbReference type="NCBI Taxonomy" id="91943"/>
    <lineage>
        <taxon>Eukaryota</taxon>
        <taxon>Fungi</taxon>
        <taxon>Dikarya</taxon>
        <taxon>Ascomycota</taxon>
        <taxon>Pezizomycotina</taxon>
        <taxon>Dothideomycetes</taxon>
        <taxon>Dothideomycetidae</taxon>
        <taxon>Mycosphaerellales</taxon>
        <taxon>Teratosphaeriaceae</taxon>
        <taxon>Hortaea</taxon>
    </lineage>
</organism>
<sequence length="514" mass="57463">MPTSQRRSTMKVPPFFRRLFKFTSMDFETAVWEMINLIIAPKKVFRNIYYHTKNSYHRADPAFTYLLSLFFWLTGLAWGLAYADGFGRAVKISFAFVLFHLIGSSVIVSTLMYFLVGKVLGKRRQGLFGPPNGGEEELEFGYCFDVSIRAFTPIWVFLYVLQFLLMPLIAQDYWVSNFFGNSMFLLALSYYFIIIFLGFNAQQAAAYASGRAGSYPQPLYETILDFHQGPRDLCMDVGTGPGKAVWDLLPYFSHCIGSDASEQMIERAKQEARSRNLAHRTTFLTVEAEHCGDPALLQPAGFEPNTIDLITVAMAAHWFQFPAFYLSAAQALRSGGTLAIWTTSSYFCHPSVPGYRDIQSQLHTLEDEMLGPYMTPGNRLARGCYGHLPLPWTPVPPPAAATGGEDAENPSAALFDEATFERKHWDRDGVPSAPSLPDGSPGPYLLGREVDLQGGLKGLDSSGPVIRWREANPEKAETDQDPVRVIADRLMQVVGEQTKLVVAPSCTVLLFRRT</sequence>
<feature type="domain" description="Methyltransferase type 11" evidence="8">
    <location>
        <begin position="236"/>
        <end position="340"/>
    </location>
</feature>
<evidence type="ECO:0000256" key="2">
    <source>
        <dbReference type="ARBA" id="ARBA00006293"/>
    </source>
</evidence>
<feature type="transmembrane region" description="Helical" evidence="7">
    <location>
        <begin position="94"/>
        <end position="116"/>
    </location>
</feature>
<evidence type="ECO:0000256" key="4">
    <source>
        <dbReference type="ARBA" id="ARBA00022989"/>
    </source>
</evidence>
<evidence type="ECO:0000256" key="1">
    <source>
        <dbReference type="ARBA" id="ARBA00004141"/>
    </source>
</evidence>
<comment type="similarity">
    <text evidence="2">Belongs to the unc-50 family.</text>
</comment>
<dbReference type="GO" id="GO:0000139">
    <property type="term" value="C:Golgi membrane"/>
    <property type="evidence" value="ECO:0007669"/>
    <property type="project" value="TreeGrafter"/>
</dbReference>
<evidence type="ECO:0000256" key="7">
    <source>
        <dbReference type="SAM" id="Phobius"/>
    </source>
</evidence>
<dbReference type="SUPFAM" id="SSF53335">
    <property type="entry name" value="S-adenosyl-L-methionine-dependent methyltransferases"/>
    <property type="match status" value="1"/>
</dbReference>
<dbReference type="PANTHER" id="PTHR12841:SF6">
    <property type="entry name" value="PROTEIN UNC-50 HOMOLOG"/>
    <property type="match status" value="1"/>
</dbReference>
<feature type="transmembrane region" description="Helical" evidence="7">
    <location>
        <begin position="150"/>
        <end position="170"/>
    </location>
</feature>
<dbReference type="EMBL" id="QWIJ01000579">
    <property type="protein sequence ID" value="RMX80785.1"/>
    <property type="molecule type" value="Genomic_DNA"/>
</dbReference>
<feature type="transmembrane region" description="Helical" evidence="7">
    <location>
        <begin position="182"/>
        <end position="201"/>
    </location>
</feature>
<dbReference type="Proteomes" id="UP000281245">
    <property type="component" value="Unassembled WGS sequence"/>
</dbReference>
<evidence type="ECO:0000256" key="5">
    <source>
        <dbReference type="ARBA" id="ARBA00023136"/>
    </source>
</evidence>
<comment type="subcellular location">
    <subcellularLocation>
        <location evidence="1">Membrane</location>
        <topology evidence="1">Multi-pass membrane protein</topology>
    </subcellularLocation>
</comment>
<evidence type="ECO:0000256" key="3">
    <source>
        <dbReference type="ARBA" id="ARBA00022692"/>
    </source>
</evidence>
<dbReference type="InterPro" id="IPR029063">
    <property type="entry name" value="SAM-dependent_MTases_sf"/>
</dbReference>
<dbReference type="VEuPathDB" id="FungiDB:BTJ68_11132"/>
<dbReference type="CDD" id="cd02440">
    <property type="entry name" value="AdoMet_MTases"/>
    <property type="match status" value="1"/>
</dbReference>
<keyword evidence="4 7" id="KW-1133">Transmembrane helix</keyword>
<evidence type="ECO:0000259" key="8">
    <source>
        <dbReference type="Pfam" id="PF08241"/>
    </source>
</evidence>
<feature type="region of interest" description="Disordered" evidence="6">
    <location>
        <begin position="426"/>
        <end position="446"/>
    </location>
</feature>
<dbReference type="OrthoDB" id="10027013at2759"/>
<accession>A0A3M6WQF0</accession>
<proteinExistence type="inferred from homology"/>